<protein>
    <submittedName>
        <fullName evidence="3">GGDEF domain-containing protein</fullName>
    </submittedName>
</protein>
<accession>A0A3N3DTM5</accession>
<evidence type="ECO:0000313" key="4">
    <source>
        <dbReference type="Proteomes" id="UP000278792"/>
    </source>
</evidence>
<dbReference type="CDD" id="cd01949">
    <property type="entry name" value="GGDEF"/>
    <property type="match status" value="1"/>
</dbReference>
<dbReference type="AlphaFoldDB" id="A0A3N3DTM5"/>
<comment type="caution">
    <text evidence="3">The sequence shown here is derived from an EMBL/GenBank/DDBJ whole genome shotgun (WGS) entry which is preliminary data.</text>
</comment>
<dbReference type="NCBIfam" id="TIGR00254">
    <property type="entry name" value="GGDEF"/>
    <property type="match status" value="1"/>
</dbReference>
<sequence>MNQGMFMSGFYLLYQPKIKGEHVVALEALLRPTDSQISLSQYLAATENTIALDLAVLERCLADRQQFALDLPVSINIHPLSLEDEYFIEQAIEYAAHQNITFELVEYQHIEISQHLVNNISQLKWHGIKVSVDDFGKDFARADLALSIGASEVKFDRSLIRDIDTNYIKFKHLLFLCSKIKTLCTHNIVFEGVENRRQKELIELIVDDPIIQGFYFYQPMELASIAKLDCLKAPSYQELIDTPLNLGLDLDFKLYNFLVENEIEELESPQVNDFIKQHDVLGLVYNQDVKKTLSNLRNIYFNSASVIGNGVMSLIDATEKLVIMRNQDGVAVYDNLAHQELVGASIVGTAPQDIIAENAAYEICLQKDQIVLEDDSLMFHKDTEFFDGVGYETIREKMVYNDNKFVITSICPSDSGLMDVSRDELTHCYTRSFLKYHLDSYQGRTVAFLDMNGFKAINDQFGHKVGDQCLMEFSVQLKGSLREKDVVIRYGGDEFVVIFDHAVQRDIEKRLIVLNQQMTQEFASRGYQLSFAYGTAVVTEQGIEQAIEEADRAMYTHKSQIKRGLLN</sequence>
<evidence type="ECO:0000259" key="1">
    <source>
        <dbReference type="PROSITE" id="PS50883"/>
    </source>
</evidence>
<dbReference type="PANTHER" id="PTHR33121:SF79">
    <property type="entry name" value="CYCLIC DI-GMP PHOSPHODIESTERASE PDED-RELATED"/>
    <property type="match status" value="1"/>
</dbReference>
<dbReference type="PROSITE" id="PS50887">
    <property type="entry name" value="GGDEF"/>
    <property type="match status" value="1"/>
</dbReference>
<dbReference type="EMBL" id="RKIK01000110">
    <property type="protein sequence ID" value="ROV57844.1"/>
    <property type="molecule type" value="Genomic_DNA"/>
</dbReference>
<dbReference type="Pfam" id="PF00990">
    <property type="entry name" value="GGDEF"/>
    <property type="match status" value="1"/>
</dbReference>
<proteinExistence type="predicted"/>
<reference evidence="3 4" key="1">
    <citation type="submission" date="2018-11" db="EMBL/GenBank/DDBJ databases">
        <title>Vibrio ponticus strain CAIM 1751 pathogenic for the snapper Lutjanus guttatus.</title>
        <authorList>
            <person name="Soto-Rodriguez S."/>
            <person name="Lozano-Olvera R."/>
            <person name="Gomez-Gil B."/>
        </authorList>
    </citation>
    <scope>NUCLEOTIDE SEQUENCE [LARGE SCALE GENOMIC DNA]</scope>
    <source>
        <strain evidence="3 4">CAIM 1751</strain>
    </source>
</reference>
<dbReference type="Pfam" id="PF00563">
    <property type="entry name" value="EAL"/>
    <property type="match status" value="1"/>
</dbReference>
<dbReference type="SMART" id="SM00052">
    <property type="entry name" value="EAL"/>
    <property type="match status" value="1"/>
</dbReference>
<evidence type="ECO:0000259" key="2">
    <source>
        <dbReference type="PROSITE" id="PS50887"/>
    </source>
</evidence>
<dbReference type="InterPro" id="IPR035919">
    <property type="entry name" value="EAL_sf"/>
</dbReference>
<gene>
    <name evidence="3" type="ORF">EGH82_21150</name>
</gene>
<dbReference type="GO" id="GO:0071111">
    <property type="term" value="F:cyclic-guanylate-specific phosphodiesterase activity"/>
    <property type="evidence" value="ECO:0007669"/>
    <property type="project" value="InterPro"/>
</dbReference>
<dbReference type="SMART" id="SM00267">
    <property type="entry name" value="GGDEF"/>
    <property type="match status" value="1"/>
</dbReference>
<organism evidence="3 4">
    <name type="scientific">Vibrio ponticus</name>
    <dbReference type="NCBI Taxonomy" id="265668"/>
    <lineage>
        <taxon>Bacteria</taxon>
        <taxon>Pseudomonadati</taxon>
        <taxon>Pseudomonadota</taxon>
        <taxon>Gammaproteobacteria</taxon>
        <taxon>Vibrionales</taxon>
        <taxon>Vibrionaceae</taxon>
        <taxon>Vibrio</taxon>
    </lineage>
</organism>
<dbReference type="Gene3D" id="3.20.20.450">
    <property type="entry name" value="EAL domain"/>
    <property type="match status" value="1"/>
</dbReference>
<dbReference type="InterPro" id="IPR043128">
    <property type="entry name" value="Rev_trsase/Diguanyl_cyclase"/>
</dbReference>
<dbReference type="RefSeq" id="WP_123783569.1">
    <property type="nucleotide sequence ID" value="NZ_RKIK01000110.1"/>
</dbReference>
<dbReference type="InterPro" id="IPR001633">
    <property type="entry name" value="EAL_dom"/>
</dbReference>
<dbReference type="PROSITE" id="PS50883">
    <property type="entry name" value="EAL"/>
    <property type="match status" value="1"/>
</dbReference>
<dbReference type="PANTHER" id="PTHR33121">
    <property type="entry name" value="CYCLIC DI-GMP PHOSPHODIESTERASE PDEF"/>
    <property type="match status" value="1"/>
</dbReference>
<dbReference type="InterPro" id="IPR029787">
    <property type="entry name" value="Nucleotide_cyclase"/>
</dbReference>
<dbReference type="Proteomes" id="UP000278792">
    <property type="component" value="Unassembled WGS sequence"/>
</dbReference>
<dbReference type="SUPFAM" id="SSF55073">
    <property type="entry name" value="Nucleotide cyclase"/>
    <property type="match status" value="1"/>
</dbReference>
<dbReference type="CDD" id="cd01948">
    <property type="entry name" value="EAL"/>
    <property type="match status" value="1"/>
</dbReference>
<name>A0A3N3DTM5_9VIBR</name>
<evidence type="ECO:0000313" key="3">
    <source>
        <dbReference type="EMBL" id="ROV57844.1"/>
    </source>
</evidence>
<dbReference type="Gene3D" id="3.30.70.270">
    <property type="match status" value="1"/>
</dbReference>
<feature type="domain" description="EAL" evidence="1">
    <location>
        <begin position="1"/>
        <end position="233"/>
    </location>
</feature>
<dbReference type="SUPFAM" id="SSF141868">
    <property type="entry name" value="EAL domain-like"/>
    <property type="match status" value="1"/>
</dbReference>
<dbReference type="InterPro" id="IPR000160">
    <property type="entry name" value="GGDEF_dom"/>
</dbReference>
<feature type="domain" description="GGDEF" evidence="2">
    <location>
        <begin position="442"/>
        <end position="567"/>
    </location>
</feature>
<dbReference type="InterPro" id="IPR050706">
    <property type="entry name" value="Cyclic-di-GMP_PDE-like"/>
</dbReference>